<feature type="compositionally biased region" description="Basic and acidic residues" evidence="1">
    <location>
        <begin position="298"/>
        <end position="312"/>
    </location>
</feature>
<feature type="compositionally biased region" description="Gly residues" evidence="1">
    <location>
        <begin position="321"/>
        <end position="332"/>
    </location>
</feature>
<accession>A0A402CMY0</accession>
<feature type="signal peptide" evidence="2">
    <location>
        <begin position="1"/>
        <end position="32"/>
    </location>
</feature>
<dbReference type="PROSITE" id="PS51257">
    <property type="entry name" value="PROKAR_LIPOPROTEIN"/>
    <property type="match status" value="1"/>
</dbReference>
<protein>
    <submittedName>
        <fullName evidence="3">Uncharacterized protein</fullName>
    </submittedName>
</protein>
<evidence type="ECO:0000256" key="1">
    <source>
        <dbReference type="SAM" id="MobiDB-lite"/>
    </source>
</evidence>
<feature type="region of interest" description="Disordered" evidence="1">
    <location>
        <begin position="154"/>
        <end position="179"/>
    </location>
</feature>
<name>A0A402CMY0_RHOWR</name>
<evidence type="ECO:0000256" key="2">
    <source>
        <dbReference type="SAM" id="SignalP"/>
    </source>
</evidence>
<sequence length="342" mass="35415">MAKKGSMSKKWKIAGGAVVVLLLLGVAGSCGADEETELGRPQADPLKPEWVGTVVSTDVDSNRLPTADIDFGTSTRRITLARVKAPSCGGDGDRAAQALRTRLADLLPAGTAVRVARASSRSFSTTMLDSSSGYVFTSAPLAATTTATLTTTAAPTSISSPAPAPSTTTASAAGTSTAPAVGGSANEVLLAEGHGSITKPDLDFSIAASKPLNEQITAATRDTADDTAQFALLVSAAQSAWDSSAGSQAACRITDQPRADEKLRRDEEERIRREQQAHLDALRAGEDGQIGTSDDDETRYYYDADGNLDVRPDYSSPSYSGGDGGGGGGGGESRFCSKRWWC</sequence>
<keyword evidence="4" id="KW-1185">Reference proteome</keyword>
<dbReference type="EMBL" id="BHYM01000117">
    <property type="protein sequence ID" value="GCE44905.1"/>
    <property type="molecule type" value="Genomic_DNA"/>
</dbReference>
<feature type="compositionally biased region" description="Basic and acidic residues" evidence="1">
    <location>
        <begin position="255"/>
        <end position="286"/>
    </location>
</feature>
<reference evidence="3 4" key="1">
    <citation type="submission" date="2018-11" db="EMBL/GenBank/DDBJ databases">
        <title>Microbial catabolism of amino acid.</title>
        <authorList>
            <person name="Hibi M."/>
            <person name="Ogawa J."/>
        </authorList>
    </citation>
    <scope>NUCLEOTIDE SEQUENCE [LARGE SCALE GENOMIC DNA]</scope>
    <source>
        <strain evidence="3 4">C31-06</strain>
    </source>
</reference>
<feature type="chain" id="PRO_5019020532" evidence="2">
    <location>
        <begin position="33"/>
        <end position="342"/>
    </location>
</feature>
<feature type="region of interest" description="Disordered" evidence="1">
    <location>
        <begin position="245"/>
        <end position="342"/>
    </location>
</feature>
<comment type="caution">
    <text evidence="3">The sequence shown here is derived from an EMBL/GenBank/DDBJ whole genome shotgun (WGS) entry which is preliminary data.</text>
</comment>
<proteinExistence type="predicted"/>
<keyword evidence="2" id="KW-0732">Signal</keyword>
<dbReference type="AlphaFoldDB" id="A0A402CMY0"/>
<evidence type="ECO:0000313" key="4">
    <source>
        <dbReference type="Proteomes" id="UP000287519"/>
    </source>
</evidence>
<evidence type="ECO:0000313" key="3">
    <source>
        <dbReference type="EMBL" id="GCE44905.1"/>
    </source>
</evidence>
<organism evidence="3 4">
    <name type="scientific">Rhodococcus wratislaviensis</name>
    <name type="common">Tsukamurella wratislaviensis</name>
    <dbReference type="NCBI Taxonomy" id="44752"/>
    <lineage>
        <taxon>Bacteria</taxon>
        <taxon>Bacillati</taxon>
        <taxon>Actinomycetota</taxon>
        <taxon>Actinomycetes</taxon>
        <taxon>Mycobacteriales</taxon>
        <taxon>Nocardiaceae</taxon>
        <taxon>Rhodococcus</taxon>
    </lineage>
</organism>
<gene>
    <name evidence="3" type="ORF">Rhow_000531</name>
</gene>
<dbReference type="Proteomes" id="UP000287519">
    <property type="component" value="Unassembled WGS sequence"/>
</dbReference>